<dbReference type="Proteomes" id="UP000198716">
    <property type="component" value="Unassembled WGS sequence"/>
</dbReference>
<keyword evidence="2" id="KW-0012">Acyltransferase</keyword>
<name>A0A1I1VAV2_9ACTN</name>
<sequence>MSEWERSSVVLLDVDESVLEQLVRAAITDAAADDVTPPLTVGAGWTATRVRWLRCFHRERRTGLSGLAGEATWGVVTDLGLIGSVRLRRIDEDVAEVGVWLTRSARGQGLGTAAMAALLRQASGQNFREIRASTTAGNVSALRVLRRLGFALTHESDGVGVQALLHPHASPER</sequence>
<dbReference type="InterPro" id="IPR016181">
    <property type="entry name" value="Acyl_CoA_acyltransferase"/>
</dbReference>
<keyword evidence="5" id="KW-1185">Reference proteome</keyword>
<proteinExistence type="predicted"/>
<evidence type="ECO:0000259" key="3">
    <source>
        <dbReference type="PROSITE" id="PS51186"/>
    </source>
</evidence>
<dbReference type="EMBL" id="FOMZ01000003">
    <property type="protein sequence ID" value="SFD77560.1"/>
    <property type="molecule type" value="Genomic_DNA"/>
</dbReference>
<evidence type="ECO:0000256" key="2">
    <source>
        <dbReference type="ARBA" id="ARBA00023315"/>
    </source>
</evidence>
<protein>
    <submittedName>
        <fullName evidence="4">Protein N-acetyltransferase, RimJ/RimL family</fullName>
    </submittedName>
</protein>
<evidence type="ECO:0000313" key="4">
    <source>
        <dbReference type="EMBL" id="SFD77560.1"/>
    </source>
</evidence>
<organism evidence="4 5">
    <name type="scientific">Actinopolyspora alba</name>
    <dbReference type="NCBI Taxonomy" id="673379"/>
    <lineage>
        <taxon>Bacteria</taxon>
        <taxon>Bacillati</taxon>
        <taxon>Actinomycetota</taxon>
        <taxon>Actinomycetes</taxon>
        <taxon>Actinopolysporales</taxon>
        <taxon>Actinopolysporaceae</taxon>
        <taxon>Actinopolyspora</taxon>
        <taxon>Actinopolyspora alba group</taxon>
    </lineage>
</organism>
<feature type="domain" description="N-acetyltransferase" evidence="3">
    <location>
        <begin position="9"/>
        <end position="171"/>
    </location>
</feature>
<dbReference type="SUPFAM" id="SSF55729">
    <property type="entry name" value="Acyl-CoA N-acyltransferases (Nat)"/>
    <property type="match status" value="1"/>
</dbReference>
<accession>A0A1I1VAV2</accession>
<dbReference type="PANTHER" id="PTHR43877:SF2">
    <property type="entry name" value="AMINOALKYLPHOSPHONATE N-ACETYLTRANSFERASE-RELATED"/>
    <property type="match status" value="1"/>
</dbReference>
<gene>
    <name evidence="4" type="ORF">SAMN04487819_10378</name>
</gene>
<evidence type="ECO:0000256" key="1">
    <source>
        <dbReference type="ARBA" id="ARBA00022679"/>
    </source>
</evidence>
<keyword evidence="1 4" id="KW-0808">Transferase</keyword>
<dbReference type="Gene3D" id="3.40.630.30">
    <property type="match status" value="1"/>
</dbReference>
<dbReference type="RefSeq" id="WP_092924567.1">
    <property type="nucleotide sequence ID" value="NZ_FOMZ01000003.1"/>
</dbReference>
<dbReference type="CDD" id="cd04301">
    <property type="entry name" value="NAT_SF"/>
    <property type="match status" value="1"/>
</dbReference>
<dbReference type="PROSITE" id="PS51186">
    <property type="entry name" value="GNAT"/>
    <property type="match status" value="1"/>
</dbReference>
<dbReference type="PANTHER" id="PTHR43877">
    <property type="entry name" value="AMINOALKYLPHOSPHONATE N-ACETYLTRANSFERASE-RELATED-RELATED"/>
    <property type="match status" value="1"/>
</dbReference>
<dbReference type="Pfam" id="PF13302">
    <property type="entry name" value="Acetyltransf_3"/>
    <property type="match status" value="1"/>
</dbReference>
<dbReference type="GO" id="GO:0016747">
    <property type="term" value="F:acyltransferase activity, transferring groups other than amino-acyl groups"/>
    <property type="evidence" value="ECO:0007669"/>
    <property type="project" value="InterPro"/>
</dbReference>
<evidence type="ECO:0000313" key="5">
    <source>
        <dbReference type="Proteomes" id="UP000198716"/>
    </source>
</evidence>
<reference evidence="5" key="1">
    <citation type="submission" date="2016-10" db="EMBL/GenBank/DDBJ databases">
        <authorList>
            <person name="Varghese N."/>
            <person name="Submissions S."/>
        </authorList>
    </citation>
    <scope>NUCLEOTIDE SEQUENCE [LARGE SCALE GENOMIC DNA]</scope>
    <source>
        <strain evidence="5">DSM 45004</strain>
    </source>
</reference>
<dbReference type="AlphaFoldDB" id="A0A1I1VAV2"/>
<dbReference type="InterPro" id="IPR000182">
    <property type="entry name" value="GNAT_dom"/>
</dbReference>
<dbReference type="InterPro" id="IPR050832">
    <property type="entry name" value="Bact_Acetyltransf"/>
</dbReference>